<dbReference type="PANTHER" id="PTHR48182:SF2">
    <property type="entry name" value="PROTEIN SERAC1"/>
    <property type="match status" value="1"/>
</dbReference>
<evidence type="ECO:0000256" key="4">
    <source>
        <dbReference type="ARBA" id="ARBA00022516"/>
    </source>
</evidence>
<organism evidence="16 17">
    <name type="scientific">Tegillarca granosa</name>
    <name type="common">Malaysian cockle</name>
    <name type="synonym">Anadara granosa</name>
    <dbReference type="NCBI Taxonomy" id="220873"/>
    <lineage>
        <taxon>Eukaryota</taxon>
        <taxon>Metazoa</taxon>
        <taxon>Spiralia</taxon>
        <taxon>Lophotrochozoa</taxon>
        <taxon>Mollusca</taxon>
        <taxon>Bivalvia</taxon>
        <taxon>Autobranchia</taxon>
        <taxon>Pteriomorphia</taxon>
        <taxon>Arcoida</taxon>
        <taxon>Arcoidea</taxon>
        <taxon>Arcidae</taxon>
        <taxon>Tegillarca</taxon>
    </lineage>
</organism>
<evidence type="ECO:0000256" key="15">
    <source>
        <dbReference type="ARBA" id="ARBA00041701"/>
    </source>
</evidence>
<keyword evidence="10" id="KW-0472">Membrane</keyword>
<keyword evidence="4" id="KW-0444">Lipid biosynthesis</keyword>
<keyword evidence="12" id="KW-1208">Phospholipid metabolism</keyword>
<keyword evidence="5" id="KW-0812">Transmembrane</keyword>
<dbReference type="InterPro" id="IPR016024">
    <property type="entry name" value="ARM-type_fold"/>
</dbReference>
<dbReference type="SUPFAM" id="SSF53474">
    <property type="entry name" value="alpha/beta-Hydrolases"/>
    <property type="match status" value="1"/>
</dbReference>
<evidence type="ECO:0000256" key="5">
    <source>
        <dbReference type="ARBA" id="ARBA00022692"/>
    </source>
</evidence>
<name>A0ABQ9FI63_TEGGR</name>
<evidence type="ECO:0000256" key="10">
    <source>
        <dbReference type="ARBA" id="ARBA00023136"/>
    </source>
</evidence>
<dbReference type="Proteomes" id="UP001217089">
    <property type="component" value="Unassembled WGS sequence"/>
</dbReference>
<comment type="similarity">
    <text evidence="13">Belongs to the SERAC1 family.</text>
</comment>
<evidence type="ECO:0000256" key="13">
    <source>
        <dbReference type="ARBA" id="ARBA00038024"/>
    </source>
</evidence>
<evidence type="ECO:0000313" key="16">
    <source>
        <dbReference type="EMBL" id="KAJ8316986.1"/>
    </source>
</evidence>
<evidence type="ECO:0000256" key="8">
    <source>
        <dbReference type="ARBA" id="ARBA00023098"/>
    </source>
</evidence>
<dbReference type="SUPFAM" id="SSF48371">
    <property type="entry name" value="ARM repeat"/>
    <property type="match status" value="1"/>
</dbReference>
<comment type="subcellular location">
    <subcellularLocation>
        <location evidence="3">Endoplasmic reticulum</location>
    </subcellularLocation>
    <subcellularLocation>
        <location evidence="1">Membrane</location>
        <topology evidence="1">Single-pass membrane protein</topology>
    </subcellularLocation>
    <subcellularLocation>
        <location evidence="2">Mitochondrion</location>
    </subcellularLocation>
</comment>
<evidence type="ECO:0000256" key="14">
    <source>
        <dbReference type="ARBA" id="ARBA00040991"/>
    </source>
</evidence>
<evidence type="ECO:0000256" key="3">
    <source>
        <dbReference type="ARBA" id="ARBA00004240"/>
    </source>
</evidence>
<keyword evidence="6" id="KW-0256">Endoplasmic reticulum</keyword>
<dbReference type="InterPro" id="IPR029058">
    <property type="entry name" value="AB_hydrolase_fold"/>
</dbReference>
<dbReference type="EMBL" id="JARBDR010000246">
    <property type="protein sequence ID" value="KAJ8316986.1"/>
    <property type="molecule type" value="Genomic_DNA"/>
</dbReference>
<reference evidence="16 17" key="1">
    <citation type="submission" date="2022-12" db="EMBL/GenBank/DDBJ databases">
        <title>Chromosome-level genome of Tegillarca granosa.</title>
        <authorList>
            <person name="Kim J."/>
        </authorList>
    </citation>
    <scope>NUCLEOTIDE SEQUENCE [LARGE SCALE GENOMIC DNA]</scope>
    <source>
        <strain evidence="16">Teg-2019</strain>
        <tissue evidence="16">Adductor muscle</tissue>
    </source>
</reference>
<keyword evidence="7" id="KW-1133">Transmembrane helix</keyword>
<dbReference type="PANTHER" id="PTHR48182">
    <property type="entry name" value="PROTEIN SERAC1"/>
    <property type="match status" value="1"/>
</dbReference>
<accession>A0ABQ9FI63</accession>
<comment type="caution">
    <text evidence="16">The sequence shown here is derived from an EMBL/GenBank/DDBJ whole genome shotgun (WGS) entry which is preliminary data.</text>
</comment>
<dbReference type="InterPro" id="IPR052374">
    <property type="entry name" value="SERAC1"/>
</dbReference>
<evidence type="ECO:0000256" key="7">
    <source>
        <dbReference type="ARBA" id="ARBA00022989"/>
    </source>
</evidence>
<evidence type="ECO:0000256" key="11">
    <source>
        <dbReference type="ARBA" id="ARBA00023209"/>
    </source>
</evidence>
<evidence type="ECO:0000313" key="17">
    <source>
        <dbReference type="Proteomes" id="UP001217089"/>
    </source>
</evidence>
<dbReference type="Gene3D" id="3.40.50.1820">
    <property type="entry name" value="alpha/beta hydrolase"/>
    <property type="match status" value="1"/>
</dbReference>
<sequence length="601" mass="68669">MFEIVKVICGAEKSKCHGVNQFLRFSLSLSTLIQVTVVDLETKTMHIDTCYVIDNICTHYFLTEDRAVKVLPWINTQIENPKSLLRLAKSSDQGLRILGVYSLAENKHWQDYQYRFIAQNSDIRTLIGLARCQDVDSRFFLPVPKPPPIKHYLEDEFRILLSSLPKEDIDKCVAYFTSTALHQGNVSEERGGLHSFGGSGLEFAKSVSQVPEERVEIFCLQALDVHSTVKSHCEEIVQLGGLHLLEQLYEKRKNSIVIRRYIAKILGNLSVHENLHSHIAKSGWVTLLAQWIKSVDLTLSLHAARALANLDRDFGQRVYQDGVYLIHPIHRSKEPVYVDVIFVHGLRGGPFKTWRQQDRKEPDANVQSDGTESVRLGTYTFCWPKDWLAKDCSHIRILSVERTLQLRANKLKDKLKQADVGSRPVIWVGHSMGGLLIKEILKQAENDVKLHDMVKNTIGVVFYSTPHRGSSLAAFTNQASFILFPTVEVQEMSRDSLFLRTLQRNFQRLALDYNFSCISFGELEKMSVGPKVKLLVVPPESSDPGIGQFYTLNTNHLNICKPWDRESDVYKLTLNFIRNCIRINKVEQWFKSGLSFPEMKK</sequence>
<keyword evidence="8" id="KW-0443">Lipid metabolism</keyword>
<keyword evidence="9" id="KW-0496">Mitochondrion</keyword>
<dbReference type="Gene3D" id="1.25.10.10">
    <property type="entry name" value="Leucine-rich Repeat Variant"/>
    <property type="match status" value="1"/>
</dbReference>
<evidence type="ECO:0000256" key="1">
    <source>
        <dbReference type="ARBA" id="ARBA00004167"/>
    </source>
</evidence>
<protein>
    <recommendedName>
        <fullName evidence="14">Protein SERAC1</fullName>
    </recommendedName>
    <alternativeName>
        <fullName evidence="15">Serine active site-containing protein 1</fullName>
    </alternativeName>
</protein>
<dbReference type="InterPro" id="IPR011989">
    <property type="entry name" value="ARM-like"/>
</dbReference>
<gene>
    <name evidence="16" type="ORF">KUTeg_004890</name>
</gene>
<proteinExistence type="inferred from homology"/>
<keyword evidence="17" id="KW-1185">Reference proteome</keyword>
<evidence type="ECO:0000256" key="9">
    <source>
        <dbReference type="ARBA" id="ARBA00023128"/>
    </source>
</evidence>
<keyword evidence="11" id="KW-0594">Phospholipid biosynthesis</keyword>
<evidence type="ECO:0000256" key="6">
    <source>
        <dbReference type="ARBA" id="ARBA00022824"/>
    </source>
</evidence>
<evidence type="ECO:0000256" key="12">
    <source>
        <dbReference type="ARBA" id="ARBA00023264"/>
    </source>
</evidence>
<evidence type="ECO:0000256" key="2">
    <source>
        <dbReference type="ARBA" id="ARBA00004173"/>
    </source>
</evidence>